<evidence type="ECO:0008006" key="5">
    <source>
        <dbReference type="Google" id="ProtNLM"/>
    </source>
</evidence>
<keyword evidence="2" id="KW-0472">Membrane</keyword>
<evidence type="ECO:0000256" key="2">
    <source>
        <dbReference type="SAM" id="Phobius"/>
    </source>
</evidence>
<dbReference type="EMBL" id="VFPS01000004">
    <property type="protein sequence ID" value="TQM95153.1"/>
    <property type="molecule type" value="Genomic_DNA"/>
</dbReference>
<feature type="transmembrane region" description="Helical" evidence="2">
    <location>
        <begin position="81"/>
        <end position="103"/>
    </location>
</feature>
<protein>
    <recommendedName>
        <fullName evidence="5">DUF4190 domain-containing protein</fullName>
    </recommendedName>
</protein>
<dbReference type="RefSeq" id="WP_174799089.1">
    <property type="nucleotide sequence ID" value="NZ_BJNA01000011.1"/>
</dbReference>
<proteinExistence type="predicted"/>
<comment type="caution">
    <text evidence="3">The sequence shown here is derived from an EMBL/GenBank/DDBJ whole genome shotgun (WGS) entry which is preliminary data.</text>
</comment>
<feature type="compositionally biased region" description="Low complexity" evidence="1">
    <location>
        <begin position="27"/>
        <end position="37"/>
    </location>
</feature>
<name>A0A4Y3UJW0_9MICO</name>
<dbReference type="AlphaFoldDB" id="A0A4Y3UJW0"/>
<feature type="compositionally biased region" description="Low complexity" evidence="1">
    <location>
        <begin position="1"/>
        <end position="19"/>
    </location>
</feature>
<keyword evidence="4" id="KW-1185">Reference proteome</keyword>
<evidence type="ECO:0000313" key="4">
    <source>
        <dbReference type="Proteomes" id="UP000319804"/>
    </source>
</evidence>
<reference evidence="3 4" key="1">
    <citation type="submission" date="2019-06" db="EMBL/GenBank/DDBJ databases">
        <title>Sequencing the genomes of 1000 actinobacteria strains.</title>
        <authorList>
            <person name="Klenk H.-P."/>
        </authorList>
    </citation>
    <scope>NUCLEOTIDE SEQUENCE [LARGE SCALE GENOMIC DNA]</scope>
    <source>
        <strain evidence="3 4">DSM 20427</strain>
    </source>
</reference>
<evidence type="ECO:0000313" key="3">
    <source>
        <dbReference type="EMBL" id="TQM95153.1"/>
    </source>
</evidence>
<sequence>MTDPNTPDATPPANQGGAQPTPPAQPAQPAYGEYAPTTQPPAAPAYGQNAAPAYSAPAYNAAPAYNGAAGGGTVPGKTLGIVAFIVSFFFGPLGLILGIVALVQSKKAGRGNGFAITAIIIGAISVVVGLIVIFAVIVPSLNAATTCLNDPTAVVQVWGVDLSCQEVLEQSNR</sequence>
<keyword evidence="2" id="KW-1133">Transmembrane helix</keyword>
<evidence type="ECO:0000256" key="1">
    <source>
        <dbReference type="SAM" id="MobiDB-lite"/>
    </source>
</evidence>
<feature type="region of interest" description="Disordered" evidence="1">
    <location>
        <begin position="1"/>
        <end position="42"/>
    </location>
</feature>
<keyword evidence="2" id="KW-0812">Transmembrane</keyword>
<dbReference type="Proteomes" id="UP000319804">
    <property type="component" value="Unassembled WGS sequence"/>
</dbReference>
<feature type="transmembrane region" description="Helical" evidence="2">
    <location>
        <begin position="115"/>
        <end position="138"/>
    </location>
</feature>
<accession>A0A4Y3UJW0</accession>
<gene>
    <name evidence="3" type="ORF">FHX68_2496</name>
</gene>
<organism evidence="3 4">
    <name type="scientific">Microbacterium lacticum</name>
    <dbReference type="NCBI Taxonomy" id="33885"/>
    <lineage>
        <taxon>Bacteria</taxon>
        <taxon>Bacillati</taxon>
        <taxon>Actinomycetota</taxon>
        <taxon>Actinomycetes</taxon>
        <taxon>Micrococcales</taxon>
        <taxon>Microbacteriaceae</taxon>
        <taxon>Microbacterium</taxon>
    </lineage>
</organism>